<dbReference type="Proteomes" id="UP000026960">
    <property type="component" value="Chromosome 9"/>
</dbReference>
<protein>
    <submittedName>
        <fullName evidence="1">Uncharacterized protein</fullName>
    </submittedName>
</protein>
<keyword evidence="2" id="KW-1185">Reference proteome</keyword>
<dbReference type="Gramene" id="OBART09G05560.1">
    <property type="protein sequence ID" value="OBART09G05560.1"/>
    <property type="gene ID" value="OBART09G05560"/>
</dbReference>
<dbReference type="PaxDb" id="65489-OBART09G05560.1"/>
<evidence type="ECO:0000313" key="2">
    <source>
        <dbReference type="Proteomes" id="UP000026960"/>
    </source>
</evidence>
<sequence>MTPSSRGWRRRGRSGRWWRCSTGALTASVTTRGGSEVALEQRVLVRHQVAHALQLAERAMVAETHELALA</sequence>
<reference evidence="1" key="1">
    <citation type="journal article" date="2009" name="Rice">
        <title>De Novo Next Generation Sequencing of Plant Genomes.</title>
        <authorList>
            <person name="Rounsley S."/>
            <person name="Marri P.R."/>
            <person name="Yu Y."/>
            <person name="He R."/>
            <person name="Sisneros N."/>
            <person name="Goicoechea J.L."/>
            <person name="Lee S.J."/>
            <person name="Angelova A."/>
            <person name="Kudrna D."/>
            <person name="Luo M."/>
            <person name="Affourtit J."/>
            <person name="Desany B."/>
            <person name="Knight J."/>
            <person name="Niazi F."/>
            <person name="Egholm M."/>
            <person name="Wing R.A."/>
        </authorList>
    </citation>
    <scope>NUCLEOTIDE SEQUENCE [LARGE SCALE GENOMIC DNA]</scope>
    <source>
        <strain evidence="1">cv. IRGC 105608</strain>
    </source>
</reference>
<reference evidence="1" key="2">
    <citation type="submission" date="2015-03" db="UniProtKB">
        <authorList>
            <consortium name="EnsemblPlants"/>
        </authorList>
    </citation>
    <scope>IDENTIFICATION</scope>
</reference>
<accession>A0A0D3H590</accession>
<dbReference type="EnsemblPlants" id="OBART09G05560.1">
    <property type="protein sequence ID" value="OBART09G05560.1"/>
    <property type="gene ID" value="OBART09G05560"/>
</dbReference>
<organism evidence="1">
    <name type="scientific">Oryza barthii</name>
    <dbReference type="NCBI Taxonomy" id="65489"/>
    <lineage>
        <taxon>Eukaryota</taxon>
        <taxon>Viridiplantae</taxon>
        <taxon>Streptophyta</taxon>
        <taxon>Embryophyta</taxon>
        <taxon>Tracheophyta</taxon>
        <taxon>Spermatophyta</taxon>
        <taxon>Magnoliopsida</taxon>
        <taxon>Liliopsida</taxon>
        <taxon>Poales</taxon>
        <taxon>Poaceae</taxon>
        <taxon>BOP clade</taxon>
        <taxon>Oryzoideae</taxon>
        <taxon>Oryzeae</taxon>
        <taxon>Oryzinae</taxon>
        <taxon>Oryza</taxon>
    </lineage>
</organism>
<name>A0A0D3H590_9ORYZ</name>
<dbReference type="AlphaFoldDB" id="A0A0D3H590"/>
<proteinExistence type="predicted"/>
<evidence type="ECO:0000313" key="1">
    <source>
        <dbReference type="EnsemblPlants" id="OBART09G05560.1"/>
    </source>
</evidence>
<dbReference type="HOGENOM" id="CLU_2761800_0_0_1"/>